<sequence>GEPKIGIPFLQDGPKVGIVFISNSPKTSRFWSIDDYIRCIKFIYDRMDSRSCLWGSVKCLSICCAPHSAYSVL</sequence>
<keyword evidence="2" id="KW-1185">Reference proteome</keyword>
<dbReference type="AlphaFoldDB" id="A0AAN9A067"/>
<organism evidence="1 2">
    <name type="scientific">Halocaridina rubra</name>
    <name type="common">Hawaiian red shrimp</name>
    <dbReference type="NCBI Taxonomy" id="373956"/>
    <lineage>
        <taxon>Eukaryota</taxon>
        <taxon>Metazoa</taxon>
        <taxon>Ecdysozoa</taxon>
        <taxon>Arthropoda</taxon>
        <taxon>Crustacea</taxon>
        <taxon>Multicrustacea</taxon>
        <taxon>Malacostraca</taxon>
        <taxon>Eumalacostraca</taxon>
        <taxon>Eucarida</taxon>
        <taxon>Decapoda</taxon>
        <taxon>Pleocyemata</taxon>
        <taxon>Caridea</taxon>
        <taxon>Atyoidea</taxon>
        <taxon>Atyidae</taxon>
        <taxon>Halocaridina</taxon>
    </lineage>
</organism>
<gene>
    <name evidence="1" type="ORF">SK128_018286</name>
</gene>
<dbReference type="EMBL" id="JAXCGZ010015980">
    <property type="protein sequence ID" value="KAK7069669.1"/>
    <property type="molecule type" value="Genomic_DNA"/>
</dbReference>
<name>A0AAN9A067_HALRR</name>
<evidence type="ECO:0000313" key="1">
    <source>
        <dbReference type="EMBL" id="KAK7069669.1"/>
    </source>
</evidence>
<comment type="caution">
    <text evidence="1">The sequence shown here is derived from an EMBL/GenBank/DDBJ whole genome shotgun (WGS) entry which is preliminary data.</text>
</comment>
<protein>
    <submittedName>
        <fullName evidence="1">Uncharacterized protein</fullName>
    </submittedName>
</protein>
<proteinExistence type="predicted"/>
<evidence type="ECO:0000313" key="2">
    <source>
        <dbReference type="Proteomes" id="UP001381693"/>
    </source>
</evidence>
<dbReference type="Proteomes" id="UP001381693">
    <property type="component" value="Unassembled WGS sequence"/>
</dbReference>
<accession>A0AAN9A067</accession>
<reference evidence="1 2" key="1">
    <citation type="submission" date="2023-11" db="EMBL/GenBank/DDBJ databases">
        <title>Halocaridina rubra genome assembly.</title>
        <authorList>
            <person name="Smith C."/>
        </authorList>
    </citation>
    <scope>NUCLEOTIDE SEQUENCE [LARGE SCALE GENOMIC DNA]</scope>
    <source>
        <strain evidence="1">EP-1</strain>
        <tissue evidence="1">Whole</tissue>
    </source>
</reference>
<feature type="non-terminal residue" evidence="1">
    <location>
        <position position="1"/>
    </location>
</feature>